<accession>A0AAX2ZGB9</accession>
<sequence length="510" mass="57114">MKNLKGINLAIIILSSILILTFGFCYMQINNDKIAKNTYIKDVNVGNLSKEDAKEKILNEYKMNTITFKYNDKTWHINPNDIDTNYDIEQTIDNAYKVNRSKNIFSNIVDTLKSTFGIKNHISLIVDCDEAKVTSQLEKISQEVSVSMKDAKLDVSGNNIEISQDKAGLQVDISATISNLKKSLQKGIFEESLVIIKVEPKIKKEDLKDINTLLGSYQTVLVDVSPGRIENIKIATQRTSGVLLMPGEEFSYNKHTGLRTVKNGYKNATVIVSGEAVQGVGGGVCQVSTTLYNAVLYAGLDIVNVSNHSIPSNYVDKGRDAVVSDSGLDFVFKNDYDKPVYIKNYYNNGTITCQVYGNNKEKQNIKISTSIDKVTKAPTKQEKDPTLEKGKEKVLEFGRDSYSVSTYRIYYDENGKEVKKEKVASSFYPSKQKVVAIGTKKEEKPAKKEANSSEKEKNNSTTTDNSNKDSNKNEDKNEEKDNKENNSEKESNSNNNDNDLKEEDISVEKE</sequence>
<dbReference type="KEGG" id="tem:JW646_01085"/>
<evidence type="ECO:0000259" key="4">
    <source>
        <dbReference type="PROSITE" id="PS51109"/>
    </source>
</evidence>
<evidence type="ECO:0000313" key="5">
    <source>
        <dbReference type="EMBL" id="UEL48076.1"/>
    </source>
</evidence>
<organism evidence="5 6">
    <name type="scientific">Terrisporobacter hibernicus</name>
    <dbReference type="NCBI Taxonomy" id="2813371"/>
    <lineage>
        <taxon>Bacteria</taxon>
        <taxon>Bacillati</taxon>
        <taxon>Bacillota</taxon>
        <taxon>Clostridia</taxon>
        <taxon>Peptostreptococcales</taxon>
        <taxon>Peptostreptococcaceae</taxon>
        <taxon>Terrisporobacter</taxon>
    </lineage>
</organism>
<evidence type="ECO:0000256" key="3">
    <source>
        <dbReference type="SAM" id="Phobius"/>
    </source>
</evidence>
<dbReference type="AlphaFoldDB" id="A0AAX2ZGB9"/>
<dbReference type="EMBL" id="CP081135">
    <property type="protein sequence ID" value="UEL48076.1"/>
    <property type="molecule type" value="Genomic_DNA"/>
</dbReference>
<dbReference type="InterPro" id="IPR011098">
    <property type="entry name" value="G5_dom"/>
</dbReference>
<dbReference type="PANTHER" id="PTHR35788:SF1">
    <property type="entry name" value="EXPORTED PROTEIN"/>
    <property type="match status" value="1"/>
</dbReference>
<protein>
    <submittedName>
        <fullName evidence="5">VanW family protein</fullName>
    </submittedName>
</protein>
<reference evidence="5 6" key="1">
    <citation type="journal article" date="2023" name="Int. J. Syst. Evol. Microbiol.">
        <title>Terrisporobacter hibernicus sp. nov., isolated from bovine faeces in Northern Ireland.</title>
        <authorList>
            <person name="Mitchell M."/>
            <person name="Nguyen S.V."/>
            <person name="Connor M."/>
            <person name="Fairley D.J."/>
            <person name="Donoghue O."/>
            <person name="Marshall H."/>
            <person name="Koolman L."/>
            <person name="McMullan G."/>
            <person name="Schaffer K.E."/>
            <person name="McGrath J.W."/>
            <person name="Fanning S."/>
        </authorList>
    </citation>
    <scope>NUCLEOTIDE SEQUENCE [LARGE SCALE GENOMIC DNA]</scope>
    <source>
        <strain evidence="5 6">MCA3</strain>
    </source>
</reference>
<dbReference type="SMART" id="SM01208">
    <property type="entry name" value="G5"/>
    <property type="match status" value="1"/>
</dbReference>
<dbReference type="Proteomes" id="UP001198983">
    <property type="component" value="Chromosome"/>
</dbReference>
<keyword evidence="6" id="KW-1185">Reference proteome</keyword>
<evidence type="ECO:0000256" key="1">
    <source>
        <dbReference type="ARBA" id="ARBA00022729"/>
    </source>
</evidence>
<feature type="transmembrane region" description="Helical" evidence="3">
    <location>
        <begin position="7"/>
        <end position="29"/>
    </location>
</feature>
<dbReference type="Pfam" id="PF07501">
    <property type="entry name" value="G5"/>
    <property type="match status" value="1"/>
</dbReference>
<proteinExistence type="predicted"/>
<dbReference type="InterPro" id="IPR022029">
    <property type="entry name" value="YoaR-like_PG-bd"/>
</dbReference>
<dbReference type="InterPro" id="IPR052913">
    <property type="entry name" value="Glycopeptide_resist_protein"/>
</dbReference>
<evidence type="ECO:0000313" key="6">
    <source>
        <dbReference type="Proteomes" id="UP001198983"/>
    </source>
</evidence>
<dbReference type="RefSeq" id="WP_228416263.1">
    <property type="nucleotide sequence ID" value="NZ_CP081135.1"/>
</dbReference>
<keyword evidence="3" id="KW-0812">Transmembrane</keyword>
<dbReference type="Pfam" id="PF04294">
    <property type="entry name" value="VanW"/>
    <property type="match status" value="1"/>
</dbReference>
<dbReference type="PROSITE" id="PS51109">
    <property type="entry name" value="G5"/>
    <property type="match status" value="1"/>
</dbReference>
<dbReference type="InterPro" id="IPR007391">
    <property type="entry name" value="Vancomycin_resist_VanW"/>
</dbReference>
<feature type="compositionally biased region" description="Basic and acidic residues" evidence="2">
    <location>
        <begin position="466"/>
        <end position="491"/>
    </location>
</feature>
<dbReference type="PANTHER" id="PTHR35788">
    <property type="entry name" value="EXPORTED PROTEIN-RELATED"/>
    <property type="match status" value="1"/>
</dbReference>
<dbReference type="Gene3D" id="2.20.230.10">
    <property type="entry name" value="Resuscitation-promoting factor rpfb"/>
    <property type="match status" value="1"/>
</dbReference>
<gene>
    <name evidence="5" type="ORF">JW646_01085</name>
</gene>
<dbReference type="Pfam" id="PF12229">
    <property type="entry name" value="PG_binding_4"/>
    <property type="match status" value="1"/>
</dbReference>
<keyword evidence="3" id="KW-0472">Membrane</keyword>
<evidence type="ECO:0000256" key="2">
    <source>
        <dbReference type="SAM" id="MobiDB-lite"/>
    </source>
</evidence>
<feature type="domain" description="G5" evidence="4">
    <location>
        <begin position="360"/>
        <end position="441"/>
    </location>
</feature>
<name>A0AAX2ZGB9_9FIRM</name>
<feature type="region of interest" description="Disordered" evidence="2">
    <location>
        <begin position="432"/>
        <end position="510"/>
    </location>
</feature>
<keyword evidence="3" id="KW-1133">Transmembrane helix</keyword>
<keyword evidence="1" id="KW-0732">Signal</keyword>
<feature type="compositionally biased region" description="Basic and acidic residues" evidence="2">
    <location>
        <begin position="439"/>
        <end position="458"/>
    </location>
</feature>